<dbReference type="AlphaFoldDB" id="A0A166FRG4"/>
<reference evidence="1 2" key="1">
    <citation type="journal article" date="2016" name="Mol. Biol. Evol.">
        <title>Comparative Genomics of Early-Diverging Mushroom-Forming Fungi Provides Insights into the Origins of Lignocellulose Decay Capabilities.</title>
        <authorList>
            <person name="Nagy L.G."/>
            <person name="Riley R."/>
            <person name="Tritt A."/>
            <person name="Adam C."/>
            <person name="Daum C."/>
            <person name="Floudas D."/>
            <person name="Sun H."/>
            <person name="Yadav J.S."/>
            <person name="Pangilinan J."/>
            <person name="Larsson K.H."/>
            <person name="Matsuura K."/>
            <person name="Barry K."/>
            <person name="Labutti K."/>
            <person name="Kuo R."/>
            <person name="Ohm R.A."/>
            <person name="Bhattacharya S.S."/>
            <person name="Shirouzu T."/>
            <person name="Yoshinaga Y."/>
            <person name="Martin F.M."/>
            <person name="Grigoriev I.V."/>
            <person name="Hibbett D.S."/>
        </authorList>
    </citation>
    <scope>NUCLEOTIDE SEQUENCE [LARGE SCALE GENOMIC DNA]</scope>
    <source>
        <strain evidence="1 2">CBS 109695</strain>
    </source>
</reference>
<name>A0A166FRG4_9AGAM</name>
<gene>
    <name evidence="1" type="ORF">FIBSPDRAFT_894492</name>
</gene>
<keyword evidence="2" id="KW-1185">Reference proteome</keyword>
<sequence>MWVSAALGDSFELLVGHDLPLSDHIAADSTKSPETSLQTHMPDPPQIEGHLSSAHWQRWQPGHGRTHRHHDYNGQMKFPEPTVGRYSVAVSISDSTAHLGLLPRIGERRLRGVRPHGMKKYTLPTLYHKPCNYNTVFRARFARGYLSHYREFG</sequence>
<evidence type="ECO:0000313" key="2">
    <source>
        <dbReference type="Proteomes" id="UP000076532"/>
    </source>
</evidence>
<dbReference type="Proteomes" id="UP000076532">
    <property type="component" value="Unassembled WGS sequence"/>
</dbReference>
<protein>
    <submittedName>
        <fullName evidence="1">Uncharacterized protein</fullName>
    </submittedName>
</protein>
<proteinExistence type="predicted"/>
<organism evidence="1 2">
    <name type="scientific">Athelia psychrophila</name>
    <dbReference type="NCBI Taxonomy" id="1759441"/>
    <lineage>
        <taxon>Eukaryota</taxon>
        <taxon>Fungi</taxon>
        <taxon>Dikarya</taxon>
        <taxon>Basidiomycota</taxon>
        <taxon>Agaricomycotina</taxon>
        <taxon>Agaricomycetes</taxon>
        <taxon>Agaricomycetidae</taxon>
        <taxon>Atheliales</taxon>
        <taxon>Atheliaceae</taxon>
        <taxon>Athelia</taxon>
    </lineage>
</organism>
<evidence type="ECO:0000313" key="1">
    <source>
        <dbReference type="EMBL" id="KZP17081.1"/>
    </source>
</evidence>
<dbReference type="EMBL" id="KV417586">
    <property type="protein sequence ID" value="KZP17081.1"/>
    <property type="molecule type" value="Genomic_DNA"/>
</dbReference>
<accession>A0A166FRG4</accession>